<keyword evidence="3 5" id="KW-0479">Metal-binding</keyword>
<dbReference type="CDD" id="cd14775">
    <property type="entry name" value="TrHb2_O-like"/>
    <property type="match status" value="1"/>
</dbReference>
<evidence type="ECO:0000313" key="8">
    <source>
        <dbReference type="Proteomes" id="UP000062973"/>
    </source>
</evidence>
<dbReference type="GO" id="GO:0020037">
    <property type="term" value="F:heme binding"/>
    <property type="evidence" value="ECO:0007669"/>
    <property type="project" value="InterPro"/>
</dbReference>
<evidence type="ECO:0000256" key="4">
    <source>
        <dbReference type="ARBA" id="ARBA00023004"/>
    </source>
</evidence>
<dbReference type="GO" id="GO:0046872">
    <property type="term" value="F:metal ion binding"/>
    <property type="evidence" value="ECO:0007669"/>
    <property type="project" value="UniProtKB-KW"/>
</dbReference>
<feature type="binding site" description="distal binding residue" evidence="5">
    <location>
        <position position="145"/>
    </location>
    <ligand>
        <name>heme</name>
        <dbReference type="ChEBI" id="CHEBI:30413"/>
    </ligand>
    <ligandPart>
        <name>Fe</name>
        <dbReference type="ChEBI" id="CHEBI:18248"/>
    </ligandPart>
</feature>
<name>A0A076MWF8_AMYME</name>
<evidence type="ECO:0000256" key="1">
    <source>
        <dbReference type="ARBA" id="ARBA00022448"/>
    </source>
</evidence>
<evidence type="ECO:0000256" key="2">
    <source>
        <dbReference type="ARBA" id="ARBA00022617"/>
    </source>
</evidence>
<dbReference type="Pfam" id="PF03992">
    <property type="entry name" value="ABM"/>
    <property type="match status" value="1"/>
</dbReference>
<dbReference type="eggNOG" id="COG2346">
    <property type="taxonomic scope" value="Bacteria"/>
</dbReference>
<dbReference type="Gene3D" id="1.10.490.10">
    <property type="entry name" value="Globins"/>
    <property type="match status" value="1"/>
</dbReference>
<dbReference type="KEGG" id="amq:AMETH_5042"/>
<dbReference type="HOGENOM" id="CLU_1056431_0_0_11"/>
<dbReference type="STRING" id="1068978.AMETH_5042"/>
<dbReference type="Proteomes" id="UP000062973">
    <property type="component" value="Chromosome"/>
</dbReference>
<dbReference type="AlphaFoldDB" id="A0A076MWF8"/>
<dbReference type="PROSITE" id="PS51725">
    <property type="entry name" value="ABM"/>
    <property type="match status" value="1"/>
</dbReference>
<keyword evidence="8" id="KW-1185">Reference proteome</keyword>
<dbReference type="SUPFAM" id="SSF46458">
    <property type="entry name" value="Globin-like"/>
    <property type="match status" value="1"/>
</dbReference>
<dbReference type="Gene3D" id="3.30.70.100">
    <property type="match status" value="1"/>
</dbReference>
<evidence type="ECO:0000256" key="5">
    <source>
        <dbReference type="PIRSR" id="PIRSR601486-1"/>
    </source>
</evidence>
<dbReference type="eggNOG" id="COG1359">
    <property type="taxonomic scope" value="Bacteria"/>
</dbReference>
<dbReference type="InterPro" id="IPR012292">
    <property type="entry name" value="Globin/Proto"/>
</dbReference>
<dbReference type="InterPro" id="IPR009050">
    <property type="entry name" value="Globin-like_sf"/>
</dbReference>
<keyword evidence="1" id="KW-0813">Transport</keyword>
<protein>
    <submittedName>
        <fullName evidence="7">Globin</fullName>
    </submittedName>
</protein>
<feature type="domain" description="ABM" evidence="6">
    <location>
        <begin position="2"/>
        <end position="92"/>
    </location>
</feature>
<gene>
    <name evidence="7" type="primary">glbN</name>
    <name evidence="7" type="ORF">AMETH_5042</name>
</gene>
<dbReference type="PATRIC" id="fig|1068978.7.peg.5419"/>
<evidence type="ECO:0000259" key="6">
    <source>
        <dbReference type="PROSITE" id="PS51725"/>
    </source>
</evidence>
<organism evidence="7 8">
    <name type="scientific">Amycolatopsis methanolica 239</name>
    <dbReference type="NCBI Taxonomy" id="1068978"/>
    <lineage>
        <taxon>Bacteria</taxon>
        <taxon>Bacillati</taxon>
        <taxon>Actinomycetota</taxon>
        <taxon>Actinomycetes</taxon>
        <taxon>Pseudonocardiales</taxon>
        <taxon>Pseudonocardiaceae</taxon>
        <taxon>Amycolatopsis</taxon>
        <taxon>Amycolatopsis methanolica group</taxon>
    </lineage>
</organism>
<sequence length="250" mass="28280">MLTEYIRYRIPAGQGAEFEDAYRRASVHLAAAPECHDFEMTRCVDEPECYVVRLTWTSADAHLTDFRKGPHFPPFFAEVRGFVDAIEEMRHYEPLDIGSPLPSLYEWAGGAGAFEKLFTAFYQKVPADKLLAPLFAGMDAEHAKHVAQWVGEVFGGPKDYSTHRGGHRHMVSKHLGKAITEEQRRRWIGLLLETADEVGLPSDPEFRSAFVAYLEWGTRLAVFFSRPGARPAVDEPMPVWGWGSVRPWQG</sequence>
<keyword evidence="2 5" id="KW-0349">Heme</keyword>
<accession>A0A076MWF8</accession>
<dbReference type="OrthoDB" id="9798157at2"/>
<dbReference type="InterPro" id="IPR011008">
    <property type="entry name" value="Dimeric_a/b-barrel"/>
</dbReference>
<dbReference type="RefSeq" id="WP_017983976.1">
    <property type="nucleotide sequence ID" value="NZ_AQUL01000001.1"/>
</dbReference>
<proteinExistence type="predicted"/>
<feature type="binding site" description="distal binding residue" evidence="5">
    <location>
        <position position="169"/>
    </location>
    <ligand>
        <name>heme</name>
        <dbReference type="ChEBI" id="CHEBI:30413"/>
    </ligand>
    <ligandPart>
        <name>Fe</name>
        <dbReference type="ChEBI" id="CHEBI:18248"/>
    </ligandPart>
</feature>
<reference evidence="7 8" key="1">
    <citation type="submission" date="2014-07" db="EMBL/GenBank/DDBJ databases">
        <title>Whole Genome Sequence of the Amycolatopsis methanolica 239.</title>
        <authorList>
            <person name="Tang B."/>
        </authorList>
    </citation>
    <scope>NUCLEOTIDE SEQUENCE [LARGE SCALE GENOMIC DNA]</scope>
    <source>
        <strain evidence="7 8">239</strain>
    </source>
</reference>
<evidence type="ECO:0000256" key="3">
    <source>
        <dbReference type="ARBA" id="ARBA00022723"/>
    </source>
</evidence>
<keyword evidence="4 5" id="KW-0408">Iron</keyword>
<dbReference type="SUPFAM" id="SSF54909">
    <property type="entry name" value="Dimeric alpha+beta barrel"/>
    <property type="match status" value="1"/>
</dbReference>
<dbReference type="InterPro" id="IPR007138">
    <property type="entry name" value="ABM_dom"/>
</dbReference>
<dbReference type="Pfam" id="PF01152">
    <property type="entry name" value="Bac_globin"/>
    <property type="match status" value="1"/>
</dbReference>
<dbReference type="InterPro" id="IPR001486">
    <property type="entry name" value="Hemoglobin_trunc"/>
</dbReference>
<evidence type="ECO:0000313" key="7">
    <source>
        <dbReference type="EMBL" id="AIJ25134.1"/>
    </source>
</evidence>
<dbReference type="EMBL" id="CP009110">
    <property type="protein sequence ID" value="AIJ25134.1"/>
    <property type="molecule type" value="Genomic_DNA"/>
</dbReference>
<dbReference type="GO" id="GO:0019825">
    <property type="term" value="F:oxygen binding"/>
    <property type="evidence" value="ECO:0007669"/>
    <property type="project" value="InterPro"/>
</dbReference>